<dbReference type="EMBL" id="BSKO01000001">
    <property type="protein sequence ID" value="GLO66472.1"/>
    <property type="molecule type" value="Genomic_DNA"/>
</dbReference>
<proteinExistence type="predicted"/>
<evidence type="ECO:0000259" key="2">
    <source>
        <dbReference type="Pfam" id="PF14478"/>
    </source>
</evidence>
<reference evidence="3 4" key="1">
    <citation type="submission" date="2023-02" db="EMBL/GenBank/DDBJ databases">
        <title>Oceanobacillus kimchii IFOP_LL358 isolated form Alexandrium catenella lab strain.</title>
        <authorList>
            <person name="Gajardo G."/>
            <person name="Ueki S."/>
            <person name="Maruyama F."/>
        </authorList>
    </citation>
    <scope>NUCLEOTIDE SEQUENCE [LARGE SCALE GENOMIC DNA]</scope>
    <source>
        <strain evidence="3 4">IFOP_LL358</strain>
    </source>
</reference>
<dbReference type="PROSITE" id="PS51257">
    <property type="entry name" value="PROKAR_LIPOPROTEIN"/>
    <property type="match status" value="1"/>
</dbReference>
<evidence type="ECO:0000256" key="1">
    <source>
        <dbReference type="SAM" id="SignalP"/>
    </source>
</evidence>
<keyword evidence="4" id="KW-1185">Reference proteome</keyword>
<evidence type="ECO:0000313" key="4">
    <source>
        <dbReference type="Proteomes" id="UP001275436"/>
    </source>
</evidence>
<feature type="chain" id="PRO_5045088240" description="Transcobalamin-like C-terminal domain-containing protein" evidence="1">
    <location>
        <begin position="27"/>
        <end position="141"/>
    </location>
</feature>
<keyword evidence="1" id="KW-0732">Signal</keyword>
<dbReference type="InterPro" id="IPR027954">
    <property type="entry name" value="Transcobalamin-like_C"/>
</dbReference>
<feature type="domain" description="Transcobalamin-like C-terminal" evidence="2">
    <location>
        <begin position="72"/>
        <end position="138"/>
    </location>
</feature>
<gene>
    <name evidence="3" type="ORF">MACH08_22560</name>
</gene>
<dbReference type="Pfam" id="PF14478">
    <property type="entry name" value="DUF4430"/>
    <property type="match status" value="1"/>
</dbReference>
<accession>A0ABQ5TK17</accession>
<dbReference type="RefSeq" id="WP_017796933.1">
    <property type="nucleotide sequence ID" value="NZ_BSKO01000001.1"/>
</dbReference>
<comment type="caution">
    <text evidence="3">The sequence shown here is derived from an EMBL/GenBank/DDBJ whole genome shotgun (WGS) entry which is preliminary data.</text>
</comment>
<organism evidence="3 4">
    <name type="scientific">Oceanobacillus kimchii</name>
    <dbReference type="NCBI Taxonomy" id="746691"/>
    <lineage>
        <taxon>Bacteria</taxon>
        <taxon>Bacillati</taxon>
        <taxon>Bacillota</taxon>
        <taxon>Bacilli</taxon>
        <taxon>Bacillales</taxon>
        <taxon>Bacillaceae</taxon>
        <taxon>Oceanobacillus</taxon>
    </lineage>
</organism>
<feature type="signal peptide" evidence="1">
    <location>
        <begin position="1"/>
        <end position="26"/>
    </location>
</feature>
<dbReference type="Proteomes" id="UP001275436">
    <property type="component" value="Unassembled WGS sequence"/>
</dbReference>
<dbReference type="Gene3D" id="2.170.130.30">
    <property type="match status" value="1"/>
</dbReference>
<evidence type="ECO:0000313" key="3">
    <source>
        <dbReference type="EMBL" id="GLO66472.1"/>
    </source>
</evidence>
<name>A0ABQ5TK17_9BACI</name>
<sequence>MKKWFSYVGVLLLSIGLLLGCANDTAEENNSNTRVSTNESSQELAEDEVRITISIDHGSEHINEESISIEEGDILLDVLEENFYIESDDSGFITSIERVEASDEEKTAWIYTVNGEMATVGAGDYELSPGDEVVFDLQSWE</sequence>
<protein>
    <recommendedName>
        <fullName evidence="2">Transcobalamin-like C-terminal domain-containing protein</fullName>
    </recommendedName>
</protein>